<evidence type="ECO:0000256" key="6">
    <source>
        <dbReference type="SAM" id="Phobius"/>
    </source>
</evidence>
<evidence type="ECO:0000256" key="1">
    <source>
        <dbReference type="ARBA" id="ARBA00004651"/>
    </source>
</evidence>
<dbReference type="EMBL" id="AP029170">
    <property type="protein sequence ID" value="BFD45376.1"/>
    <property type="molecule type" value="Genomic_DNA"/>
</dbReference>
<dbReference type="InterPro" id="IPR051791">
    <property type="entry name" value="Pra-immunoreactive"/>
</dbReference>
<evidence type="ECO:0000259" key="7">
    <source>
        <dbReference type="Pfam" id="PF06271"/>
    </source>
</evidence>
<evidence type="ECO:0000256" key="3">
    <source>
        <dbReference type="ARBA" id="ARBA00022692"/>
    </source>
</evidence>
<evidence type="ECO:0000256" key="2">
    <source>
        <dbReference type="ARBA" id="ARBA00022475"/>
    </source>
</evidence>
<evidence type="ECO:0000256" key="5">
    <source>
        <dbReference type="ARBA" id="ARBA00023136"/>
    </source>
</evidence>
<feature type="transmembrane region" description="Helical" evidence="6">
    <location>
        <begin position="12"/>
        <end position="34"/>
    </location>
</feature>
<dbReference type="PANTHER" id="PTHR36115">
    <property type="entry name" value="PROLINE-RICH ANTIGEN HOMOLOG-RELATED"/>
    <property type="match status" value="1"/>
</dbReference>
<dbReference type="AlphaFoldDB" id="A0AAT9G6D8"/>
<gene>
    <name evidence="8" type="ORF">DMENIID0002_00220</name>
</gene>
<evidence type="ECO:0000313" key="8">
    <source>
        <dbReference type="EMBL" id="BFD45376.1"/>
    </source>
</evidence>
<keyword evidence="4 6" id="KW-1133">Transmembrane helix</keyword>
<dbReference type="GO" id="GO:0005886">
    <property type="term" value="C:plasma membrane"/>
    <property type="evidence" value="ECO:0007669"/>
    <property type="project" value="UniProtKB-SubCell"/>
</dbReference>
<dbReference type="InterPro" id="IPR010432">
    <property type="entry name" value="RDD"/>
</dbReference>
<accession>A0AAT9G6D8</accession>
<organism evidence="8">
    <name type="scientific">Candidatus Tisiphia endosymbiont of Sergentomyia squamirostris</name>
    <dbReference type="NCBI Taxonomy" id="3113639"/>
    <lineage>
        <taxon>Bacteria</taxon>
        <taxon>Pseudomonadati</taxon>
        <taxon>Pseudomonadota</taxon>
        <taxon>Alphaproteobacteria</taxon>
        <taxon>Rickettsiales</taxon>
        <taxon>Rickettsiaceae</taxon>
        <taxon>Rickettsieae</taxon>
        <taxon>Candidatus Tisiphia</taxon>
    </lineage>
</organism>
<feature type="domain" description="RDD" evidence="7">
    <location>
        <begin position="7"/>
        <end position="132"/>
    </location>
</feature>
<evidence type="ECO:0000256" key="4">
    <source>
        <dbReference type="ARBA" id="ARBA00022989"/>
    </source>
</evidence>
<keyword evidence="3 6" id="KW-0812">Transmembrane</keyword>
<feature type="transmembrane region" description="Helical" evidence="6">
    <location>
        <begin position="94"/>
        <end position="119"/>
    </location>
</feature>
<proteinExistence type="predicted"/>
<reference evidence="8" key="1">
    <citation type="submission" date="2024-01" db="EMBL/GenBank/DDBJ databases">
        <title>Sequencing the genomes of a sandfly, Sergentomyia squamirostris, and its two endosymbionts.</title>
        <authorList>
            <person name="Itokawa K."/>
            <person name="Sanjoba C."/>
        </authorList>
    </citation>
    <scope>NUCLEOTIDE SEQUENCE</scope>
    <source>
        <strain evidence="8">RiSSQ</strain>
    </source>
</reference>
<protein>
    <recommendedName>
        <fullName evidence="7">RDD domain-containing protein</fullName>
    </recommendedName>
</protein>
<sequence length="138" mass="15521">MNEYIYCGFWRRSIAVVLDLIFSITFSITFMILVSKMLFSPLSNTLSGSCIIALIILYVPILESSSMQATLGGYILGMKIINEDGTRISFLKSLFRFIILGLINSTVILGIISIICMICSDEKKFLHDMICGTRMVKR</sequence>
<keyword evidence="2" id="KW-1003">Cell membrane</keyword>
<feature type="transmembrane region" description="Helical" evidence="6">
    <location>
        <begin position="41"/>
        <end position="61"/>
    </location>
</feature>
<comment type="subcellular location">
    <subcellularLocation>
        <location evidence="1">Cell membrane</location>
        <topology evidence="1">Multi-pass membrane protein</topology>
    </subcellularLocation>
</comment>
<name>A0AAT9G6D8_9RICK</name>
<dbReference type="Pfam" id="PF06271">
    <property type="entry name" value="RDD"/>
    <property type="match status" value="1"/>
</dbReference>
<keyword evidence="5 6" id="KW-0472">Membrane</keyword>